<dbReference type="EMBL" id="LAZR01000768">
    <property type="protein sequence ID" value="KKN58292.1"/>
    <property type="molecule type" value="Genomic_DNA"/>
</dbReference>
<dbReference type="AlphaFoldDB" id="A0A0F9S7T4"/>
<protein>
    <submittedName>
        <fullName evidence="1">Uncharacterized protein</fullName>
    </submittedName>
</protein>
<sequence>MIKCSFKETIDLPNKRFRSSECMNKAEILIINDPCYGLCFRCAYDKIKGDNKRLRKDLLFYGCHSQECVAKEYPEAWHCICSFEQARW</sequence>
<accession>A0A0F9S7T4</accession>
<organism evidence="1">
    <name type="scientific">marine sediment metagenome</name>
    <dbReference type="NCBI Taxonomy" id="412755"/>
    <lineage>
        <taxon>unclassified sequences</taxon>
        <taxon>metagenomes</taxon>
        <taxon>ecological metagenomes</taxon>
    </lineage>
</organism>
<comment type="caution">
    <text evidence="1">The sequence shown here is derived from an EMBL/GenBank/DDBJ whole genome shotgun (WGS) entry which is preliminary data.</text>
</comment>
<proteinExistence type="predicted"/>
<gene>
    <name evidence="1" type="ORF">LCGC14_0553720</name>
</gene>
<reference evidence="1" key="1">
    <citation type="journal article" date="2015" name="Nature">
        <title>Complex archaea that bridge the gap between prokaryotes and eukaryotes.</title>
        <authorList>
            <person name="Spang A."/>
            <person name="Saw J.H."/>
            <person name="Jorgensen S.L."/>
            <person name="Zaremba-Niedzwiedzka K."/>
            <person name="Martijn J."/>
            <person name="Lind A.E."/>
            <person name="van Eijk R."/>
            <person name="Schleper C."/>
            <person name="Guy L."/>
            <person name="Ettema T.J."/>
        </authorList>
    </citation>
    <scope>NUCLEOTIDE SEQUENCE</scope>
</reference>
<evidence type="ECO:0000313" key="1">
    <source>
        <dbReference type="EMBL" id="KKN58292.1"/>
    </source>
</evidence>
<name>A0A0F9S7T4_9ZZZZ</name>